<dbReference type="Proteomes" id="UP001652621">
    <property type="component" value="Unplaced"/>
</dbReference>
<reference evidence="8" key="1">
    <citation type="submission" date="2020-05" db="UniProtKB">
        <authorList>
            <consortium name="EnsemblMetazoa"/>
        </authorList>
    </citation>
    <scope>IDENTIFICATION</scope>
    <source>
        <strain evidence="8">Aabys</strain>
    </source>
</reference>
<evidence type="ECO:0000256" key="7">
    <source>
        <dbReference type="PIRNR" id="PIRNR038038"/>
    </source>
</evidence>
<dbReference type="InterPro" id="IPR035426">
    <property type="entry name" value="Gemin2/Brr1"/>
</dbReference>
<evidence type="ECO:0000313" key="9">
    <source>
        <dbReference type="Proteomes" id="UP001652621"/>
    </source>
</evidence>
<organism evidence="8">
    <name type="scientific">Musca domestica</name>
    <name type="common">House fly</name>
    <dbReference type="NCBI Taxonomy" id="7370"/>
    <lineage>
        <taxon>Eukaryota</taxon>
        <taxon>Metazoa</taxon>
        <taxon>Ecdysozoa</taxon>
        <taxon>Arthropoda</taxon>
        <taxon>Hexapoda</taxon>
        <taxon>Insecta</taxon>
        <taxon>Pterygota</taxon>
        <taxon>Neoptera</taxon>
        <taxon>Endopterygota</taxon>
        <taxon>Diptera</taxon>
        <taxon>Brachycera</taxon>
        <taxon>Muscomorpha</taxon>
        <taxon>Muscoidea</taxon>
        <taxon>Muscidae</taxon>
        <taxon>Musca</taxon>
    </lineage>
</organism>
<evidence type="ECO:0000256" key="5">
    <source>
        <dbReference type="ARBA" id="ARBA00025758"/>
    </source>
</evidence>
<dbReference type="GO" id="GO:0000245">
    <property type="term" value="P:spliceosomal complex assembly"/>
    <property type="evidence" value="ECO:0007669"/>
    <property type="project" value="UniProtKB-UniRule"/>
</dbReference>
<keyword evidence="4 7" id="KW-0508">mRNA splicing</keyword>
<name>A0A1I8MAH7_MUSDO</name>
<dbReference type="OrthoDB" id="428895at2759"/>
<dbReference type="RefSeq" id="XP_005180533.1">
    <property type="nucleotide sequence ID" value="XM_005180476.3"/>
</dbReference>
<dbReference type="eggNOG" id="ENOG502QPK4">
    <property type="taxonomic scope" value="Eukaryota"/>
</dbReference>
<evidence type="ECO:0000256" key="6">
    <source>
        <dbReference type="ARBA" id="ARBA00047179"/>
    </source>
</evidence>
<proteinExistence type="inferred from homology"/>
<dbReference type="Pfam" id="PF04938">
    <property type="entry name" value="SIP1"/>
    <property type="match status" value="1"/>
</dbReference>
<keyword evidence="3 7" id="KW-0507">mRNA processing</keyword>
<comment type="subunit">
    <text evidence="7">Part of the core SMN complex.</text>
</comment>
<sequence>MVASLSMEVDDDLETFQQQALEIRQPGDNFDPSAPPQNGEEFLMHMLYERKRCPAVVVKPPKKPVKPVMNGVKNQLEEFELSPDITVDRDLLPTKEWKDIQSQEFLRTRSKILMLRQHLSAHNYDNNLEPPLISDEEAWLKFCRDTPPKLSVILRLNQRTLEQLLNMISEWLKGEHMEEVACSSSSAAANHSVLDLSNSEQWLGSWLYAVLSCLHLPLEPNVHFTLRDIARTAMRLRSRLKSHEFQKAIPYNLFIYLIAKIFDQLDLMEFV</sequence>
<evidence type="ECO:0000313" key="11">
    <source>
        <dbReference type="RefSeq" id="XP_058980038.1"/>
    </source>
</evidence>
<dbReference type="VEuPathDB" id="VectorBase:MDOA002887"/>
<dbReference type="VEuPathDB" id="VectorBase:MDOMA2_004072"/>
<dbReference type="EnsemblMetazoa" id="MDOA002887-RA">
    <property type="protein sequence ID" value="MDOA002887-PA"/>
    <property type="gene ID" value="MDOA002887"/>
</dbReference>
<dbReference type="KEGG" id="mde:101895599"/>
<dbReference type="RefSeq" id="XP_058980038.1">
    <property type="nucleotide sequence ID" value="XM_059124055.1"/>
</dbReference>
<dbReference type="VEuPathDB" id="VectorBase:MDOMA2_009741"/>
<comment type="similarity">
    <text evidence="5 7">Belongs to the gemin-2 family.</text>
</comment>
<dbReference type="PANTHER" id="PTHR12794:SF0">
    <property type="entry name" value="GEM-ASSOCIATED PROTEIN 2"/>
    <property type="match status" value="1"/>
</dbReference>
<comment type="function">
    <text evidence="7">The SMN complex catalyzes the assembly of small nuclear ribonucleoproteins (snRNPs), the building blocks of the spliceosome, and thereby plays an important role in the splicing of cellular pre-mRNAs.</text>
</comment>
<evidence type="ECO:0000256" key="3">
    <source>
        <dbReference type="ARBA" id="ARBA00022664"/>
    </source>
</evidence>
<dbReference type="PIRSF" id="PIRSF038038">
    <property type="entry name" value="SMN_Gemin2"/>
    <property type="match status" value="1"/>
</dbReference>
<dbReference type="STRING" id="7370.A0A1I8MAH7"/>
<dbReference type="Gene3D" id="1.20.58.1070">
    <property type="match status" value="1"/>
</dbReference>
<protein>
    <recommendedName>
        <fullName evidence="6 7">Gem-associated protein 2</fullName>
    </recommendedName>
</protein>
<keyword evidence="2 7" id="KW-0963">Cytoplasm</keyword>
<dbReference type="GO" id="GO:0032797">
    <property type="term" value="C:SMN complex"/>
    <property type="evidence" value="ECO:0007669"/>
    <property type="project" value="UniProtKB-UniRule"/>
</dbReference>
<dbReference type="PANTHER" id="PTHR12794">
    <property type="entry name" value="GEMIN2"/>
    <property type="match status" value="1"/>
</dbReference>
<evidence type="ECO:0000256" key="4">
    <source>
        <dbReference type="ARBA" id="ARBA00023187"/>
    </source>
</evidence>
<dbReference type="GeneID" id="101895599"/>
<evidence type="ECO:0000313" key="10">
    <source>
        <dbReference type="RefSeq" id="XP_005180533.1"/>
    </source>
</evidence>
<evidence type="ECO:0000256" key="1">
    <source>
        <dbReference type="ARBA" id="ARBA00004496"/>
    </source>
</evidence>
<accession>A0A1I8MAH7</accession>
<reference evidence="11" key="2">
    <citation type="submission" date="2025-05" db="UniProtKB">
        <authorList>
            <consortium name="RefSeq"/>
        </authorList>
    </citation>
    <scope>IDENTIFICATION</scope>
    <source>
        <strain evidence="10 11">Aabys</strain>
        <tissue evidence="11">Whole body</tissue>
    </source>
</reference>
<gene>
    <name evidence="8" type="primary">101895599</name>
    <name evidence="10" type="synonym">LOC101895599</name>
    <name evidence="11" type="synonym">LOC131803087</name>
</gene>
<evidence type="ECO:0000313" key="8">
    <source>
        <dbReference type="EnsemblMetazoa" id="MDOA002887-PA"/>
    </source>
</evidence>
<evidence type="ECO:0000256" key="2">
    <source>
        <dbReference type="ARBA" id="ARBA00022490"/>
    </source>
</evidence>
<dbReference type="GO" id="GO:0000387">
    <property type="term" value="P:spliceosomal snRNP assembly"/>
    <property type="evidence" value="ECO:0007669"/>
    <property type="project" value="UniProtKB-UniRule"/>
</dbReference>
<dbReference type="AlphaFoldDB" id="A0A1I8MAH7"/>
<dbReference type="GO" id="GO:0005681">
    <property type="term" value="C:spliceosomal complex"/>
    <property type="evidence" value="ECO:0007669"/>
    <property type="project" value="UniProtKB-UniRule"/>
</dbReference>
<keyword evidence="9" id="KW-1185">Reference proteome</keyword>
<dbReference type="InterPro" id="IPR017364">
    <property type="entry name" value="GEMIN2"/>
</dbReference>
<comment type="subcellular location">
    <subcellularLocation>
        <location evidence="1">Cytoplasm</location>
    </subcellularLocation>
</comment>